<sequence length="281" mass="32470">MKPFSIVDETFDPSISSSYFISIQITLDGFSFCTLDPVRNKYIQIQHIGFSRQKPFYQQVEDCFNQIEKLSLPYKKTLVLLPGRVATLVPTPLFDGEDAAKWLSFTHIVPEKHAVKTNKIKMADAYNVFPVDENLEQLLKKQFPNPLFFHQHTPIIEGNLTTNMSNAQQTTLFINLAGEYFDLLAFGNNNLKLCNSFPIKSENDFIYFTLFTYEQLKLNPADTEIILSGTHPQFSQLSVHISKYVRKVKHTSMPHHFQYSHQFREINNQSFYNLLSLPVCV</sequence>
<dbReference type="AlphaFoldDB" id="A0A0E9LRR3"/>
<dbReference type="Pfam" id="PF12864">
    <property type="entry name" value="DUF3822"/>
    <property type="match status" value="1"/>
</dbReference>
<name>A0A0E9LRR3_9BACT</name>
<keyword evidence="2" id="KW-1185">Reference proteome</keyword>
<dbReference type="EMBL" id="BAZW01000114">
    <property type="protein sequence ID" value="GAO27846.1"/>
    <property type="molecule type" value="Genomic_DNA"/>
</dbReference>
<proteinExistence type="predicted"/>
<evidence type="ECO:0000313" key="2">
    <source>
        <dbReference type="Proteomes" id="UP000032900"/>
    </source>
</evidence>
<dbReference type="Gene3D" id="3.30.420.250">
    <property type="match status" value="1"/>
</dbReference>
<accession>A0A0E9LRR3</accession>
<dbReference type="Proteomes" id="UP000032900">
    <property type="component" value="Unassembled WGS sequence"/>
</dbReference>
<dbReference type="RefSeq" id="WP_062128952.1">
    <property type="nucleotide sequence ID" value="NZ_BAZW01000114.1"/>
</dbReference>
<dbReference type="Gene3D" id="3.30.420.260">
    <property type="match status" value="1"/>
</dbReference>
<dbReference type="STRING" id="1236989.JCM15548_14703"/>
<organism evidence="1 2">
    <name type="scientific">Geofilum rubicundum JCM 15548</name>
    <dbReference type="NCBI Taxonomy" id="1236989"/>
    <lineage>
        <taxon>Bacteria</taxon>
        <taxon>Pseudomonadati</taxon>
        <taxon>Bacteroidota</taxon>
        <taxon>Bacteroidia</taxon>
        <taxon>Marinilabiliales</taxon>
        <taxon>Marinilabiliaceae</taxon>
        <taxon>Geofilum</taxon>
    </lineage>
</organism>
<dbReference type="InterPro" id="IPR024213">
    <property type="entry name" value="DUF3822"/>
</dbReference>
<comment type="caution">
    <text evidence="1">The sequence shown here is derived from an EMBL/GenBank/DDBJ whole genome shotgun (WGS) entry which is preliminary data.</text>
</comment>
<dbReference type="CDD" id="cd24013">
    <property type="entry name" value="ASKHA_ATPase_BT3980-like"/>
    <property type="match status" value="1"/>
</dbReference>
<evidence type="ECO:0008006" key="3">
    <source>
        <dbReference type="Google" id="ProtNLM"/>
    </source>
</evidence>
<evidence type="ECO:0000313" key="1">
    <source>
        <dbReference type="EMBL" id="GAO27846.1"/>
    </source>
</evidence>
<reference evidence="1 2" key="1">
    <citation type="journal article" date="2015" name="Microbes Environ.">
        <title>Distribution and evolution of nitrogen fixation genes in the phylum bacteroidetes.</title>
        <authorList>
            <person name="Inoue J."/>
            <person name="Oshima K."/>
            <person name="Suda W."/>
            <person name="Sakamoto M."/>
            <person name="Iino T."/>
            <person name="Noda S."/>
            <person name="Hongoh Y."/>
            <person name="Hattori M."/>
            <person name="Ohkuma M."/>
        </authorList>
    </citation>
    <scope>NUCLEOTIDE SEQUENCE [LARGE SCALE GENOMIC DNA]</scope>
    <source>
        <strain evidence="1">JCM 15548</strain>
    </source>
</reference>
<protein>
    <recommendedName>
        <fullName evidence="3">DUF3822 domain-containing protein</fullName>
    </recommendedName>
</protein>
<gene>
    <name evidence="1" type="ORF">JCM15548_14703</name>
</gene>